<evidence type="ECO:0000256" key="1">
    <source>
        <dbReference type="SAM" id="MobiDB-lite"/>
    </source>
</evidence>
<evidence type="ECO:0000256" key="2">
    <source>
        <dbReference type="SAM" id="Phobius"/>
    </source>
</evidence>
<evidence type="ECO:0000313" key="4">
    <source>
        <dbReference type="Proteomes" id="UP001153148"/>
    </source>
</evidence>
<dbReference type="PANTHER" id="PTHR12451">
    <property type="entry name" value="TRANSCRIPTION FACTOR CASTOR PROTEIN MING -RELATED"/>
    <property type="match status" value="1"/>
</dbReference>
<dbReference type="PANTHER" id="PTHR12451:SF0">
    <property type="entry name" value="ZINC FINGER PROTEIN CASTOR HOMOLOG 1"/>
    <property type="match status" value="1"/>
</dbReference>
<feature type="transmembrane region" description="Helical" evidence="2">
    <location>
        <begin position="157"/>
        <end position="179"/>
    </location>
</feature>
<sequence length="205" mass="24440">MFRSMDGVREHTRNHEQQEHVSETFFITETGLEGSSCQCEEDCPYQNKEKHYHCTWENCREIILPSDKPFRRLDHYKMHEYSRKLSLTKDPLTMTHLATSIDGMFRRKRGRPPKNRVIEGIHEIVEEAKMRWYGNIMRMEGEKIPRRLMDMKWESPFYINSLCPFISSAGIALWLEWVLRGFIESYLKPGKFSVSLVVDYVVERN</sequence>
<keyword evidence="2" id="KW-1133">Transmembrane helix</keyword>
<organism evidence="3 4">
    <name type="scientific">Timema podura</name>
    <name type="common">Walking stick</name>
    <dbReference type="NCBI Taxonomy" id="61482"/>
    <lineage>
        <taxon>Eukaryota</taxon>
        <taxon>Metazoa</taxon>
        <taxon>Ecdysozoa</taxon>
        <taxon>Arthropoda</taxon>
        <taxon>Hexapoda</taxon>
        <taxon>Insecta</taxon>
        <taxon>Pterygota</taxon>
        <taxon>Neoptera</taxon>
        <taxon>Polyneoptera</taxon>
        <taxon>Phasmatodea</taxon>
        <taxon>Timematodea</taxon>
        <taxon>Timematoidea</taxon>
        <taxon>Timematidae</taxon>
        <taxon>Timema</taxon>
    </lineage>
</organism>
<evidence type="ECO:0000313" key="3">
    <source>
        <dbReference type="EMBL" id="CAG2053445.1"/>
    </source>
</evidence>
<keyword evidence="2" id="KW-0812">Transmembrane</keyword>
<name>A0ABN7NK81_TIMPD</name>
<reference evidence="3" key="1">
    <citation type="submission" date="2021-03" db="EMBL/GenBank/DDBJ databases">
        <authorList>
            <person name="Tran Van P."/>
        </authorList>
    </citation>
    <scope>NUCLEOTIDE SEQUENCE</scope>
</reference>
<evidence type="ECO:0008006" key="5">
    <source>
        <dbReference type="Google" id="ProtNLM"/>
    </source>
</evidence>
<dbReference type="InterPro" id="IPR040373">
    <property type="entry name" value="CASZ1"/>
</dbReference>
<comment type="caution">
    <text evidence="3">The sequence shown here is derived from an EMBL/GenBank/DDBJ whole genome shotgun (WGS) entry which is preliminary data.</text>
</comment>
<keyword evidence="4" id="KW-1185">Reference proteome</keyword>
<dbReference type="Proteomes" id="UP001153148">
    <property type="component" value="Unassembled WGS sequence"/>
</dbReference>
<proteinExistence type="predicted"/>
<protein>
    <recommendedName>
        <fullName evidence="5">C2H2-type domain-containing protein</fullName>
    </recommendedName>
</protein>
<keyword evidence="2" id="KW-0472">Membrane</keyword>
<dbReference type="EMBL" id="CAJPIN010000385">
    <property type="protein sequence ID" value="CAG2053445.1"/>
    <property type="molecule type" value="Genomic_DNA"/>
</dbReference>
<feature type="region of interest" description="Disordered" evidence="1">
    <location>
        <begin position="1"/>
        <end position="20"/>
    </location>
</feature>
<gene>
    <name evidence="3" type="ORF">TPAB3V08_LOCUS500</name>
</gene>
<accession>A0ABN7NK81</accession>